<evidence type="ECO:0000259" key="4">
    <source>
        <dbReference type="Pfam" id="PF17751"/>
    </source>
</evidence>
<reference evidence="5" key="1">
    <citation type="submission" date="2025-08" db="UniProtKB">
        <authorList>
            <consortium name="Ensembl"/>
        </authorList>
    </citation>
    <scope>IDENTIFICATION</scope>
</reference>
<feature type="region of interest" description="Disordered" evidence="3">
    <location>
        <begin position="156"/>
        <end position="186"/>
    </location>
</feature>
<evidence type="ECO:0000256" key="2">
    <source>
        <dbReference type="SAM" id="Coils"/>
    </source>
</evidence>
<dbReference type="RefSeq" id="XP_030195857.1">
    <property type="nucleotide sequence ID" value="XM_030339997.1"/>
</dbReference>
<feature type="coiled-coil region" evidence="2">
    <location>
        <begin position="245"/>
        <end position="412"/>
    </location>
</feature>
<feature type="region of interest" description="Disordered" evidence="3">
    <location>
        <begin position="527"/>
        <end position="584"/>
    </location>
</feature>
<evidence type="ECO:0000313" key="6">
    <source>
        <dbReference type="Proteomes" id="UP000694546"/>
    </source>
</evidence>
<dbReference type="GeneTree" id="ENSGT00950000183025"/>
<dbReference type="CTD" id="10241"/>
<dbReference type="RefSeq" id="XP_030195858.1">
    <property type="nucleotide sequence ID" value="XM_030339998.1"/>
</dbReference>
<dbReference type="GeneID" id="115531015"/>
<dbReference type="RefSeq" id="XP_030195856.1">
    <property type="nucleotide sequence ID" value="XM_030339996.1"/>
</dbReference>
<dbReference type="Pfam" id="PF17751">
    <property type="entry name" value="SKICH"/>
    <property type="match status" value="1"/>
</dbReference>
<feature type="domain" description="SKICH" evidence="4">
    <location>
        <begin position="8"/>
        <end position="111"/>
    </location>
</feature>
<name>A0A8C5CB51_GADMO</name>
<dbReference type="PANTHER" id="PTHR31915:SF10">
    <property type="entry name" value="CALCIUM-BINDING AND COILED-COIL DOMAIN 2"/>
    <property type="match status" value="1"/>
</dbReference>
<gene>
    <name evidence="5" type="primary">calcoco2</name>
</gene>
<dbReference type="PANTHER" id="PTHR31915">
    <property type="entry name" value="SKICH DOMAIN-CONTAINING PROTEIN"/>
    <property type="match status" value="1"/>
</dbReference>
<dbReference type="KEGG" id="gmh:115531015"/>
<dbReference type="InterPro" id="IPR041611">
    <property type="entry name" value="SKICH"/>
</dbReference>
<keyword evidence="6" id="KW-1185">Reference proteome</keyword>
<dbReference type="RefSeq" id="XP_030195854.1">
    <property type="nucleotide sequence ID" value="XM_030339994.1"/>
</dbReference>
<dbReference type="Gene3D" id="2.60.40.2840">
    <property type="match status" value="1"/>
</dbReference>
<feature type="compositionally biased region" description="Polar residues" evidence="3">
    <location>
        <begin position="572"/>
        <end position="581"/>
    </location>
</feature>
<proteinExistence type="predicted"/>
<dbReference type="RefSeq" id="XP_030195859.1">
    <property type="nucleotide sequence ID" value="XM_030339999.1"/>
</dbReference>
<feature type="compositionally biased region" description="Basic and acidic residues" evidence="3">
    <location>
        <begin position="163"/>
        <end position="186"/>
    </location>
</feature>
<dbReference type="Gene3D" id="6.20.250.40">
    <property type="match status" value="1"/>
</dbReference>
<dbReference type="AlphaFoldDB" id="A0A8C5CB51"/>
<evidence type="ECO:0000256" key="3">
    <source>
        <dbReference type="SAM" id="MobiDB-lite"/>
    </source>
</evidence>
<keyword evidence="1 2" id="KW-0175">Coiled coil</keyword>
<reference evidence="5" key="2">
    <citation type="submission" date="2025-09" db="UniProtKB">
        <authorList>
            <consortium name="Ensembl"/>
        </authorList>
    </citation>
    <scope>IDENTIFICATION</scope>
</reference>
<organism evidence="5 6">
    <name type="scientific">Gadus morhua</name>
    <name type="common">Atlantic cod</name>
    <dbReference type="NCBI Taxonomy" id="8049"/>
    <lineage>
        <taxon>Eukaryota</taxon>
        <taxon>Metazoa</taxon>
        <taxon>Chordata</taxon>
        <taxon>Craniata</taxon>
        <taxon>Vertebrata</taxon>
        <taxon>Euteleostomi</taxon>
        <taxon>Actinopterygii</taxon>
        <taxon>Neopterygii</taxon>
        <taxon>Teleostei</taxon>
        <taxon>Neoteleostei</taxon>
        <taxon>Acanthomorphata</taxon>
        <taxon>Zeiogadaria</taxon>
        <taxon>Gadariae</taxon>
        <taxon>Gadiformes</taxon>
        <taxon>Gadoidei</taxon>
        <taxon>Gadidae</taxon>
        <taxon>Gadus</taxon>
    </lineage>
</organism>
<dbReference type="CDD" id="cd21968">
    <property type="entry name" value="Zn-C2H2_CALCOCO2"/>
    <property type="match status" value="1"/>
</dbReference>
<dbReference type="Proteomes" id="UP000694546">
    <property type="component" value="Chromosome 18"/>
</dbReference>
<dbReference type="OrthoDB" id="10015001at2759"/>
<sequence>MTSTFSQVVFNDIPKTYYRSTQVTCHYTLAVGFLPTTRDWVGIYKVGWSTTKDYLSFVWVDPPVELVEQEPMRKQSLFSEYYLPKEESEFYQFCYVDSLGYVKGASTPFSFQNPVENMDCSMETDLMVVTTQDEIDRSEREKEELRQTLEQLRRGTRGVQTALEERQREVDRLKENNKERDQRESDLVEELNQARVFLIEKDKEAERLREEISIQSKKHLDPDQDNFTEKQKPEISKPGINTACEAELREKYDRAVVQIRQLKVELEKQRQRITTSEEMADLIPKVKGEEKEELIRLKDTNQLLEVDLKCSESEKERLSVELNQLKLLIHDMEKLRSENQELRKSLSQQEVRHNRPDQDYKAQCNTMMGQLENARTQLTNERKECNDKRRLVEEAERELLNAKSQMHITEMENYRIKENGSKLKLRLEESQANIAEKVAEIAEMSGIIELRENRLKIHNQEREKLVREHQSGLAESLRIIAERESQIAEIHGTIELRENRLKIQNQEKEQLVRDNQRLMKTIEDLRREQAAGGSGSSRPERPAHSPPPRGTGSPAHGLQQNEPGSQFEEPHNTTGRGPNTQETRKVCRSCHMSFPGITLEELEQHEQSHRVCPFCTLICDDMGQAEFEDHVYSHEI</sequence>
<evidence type="ECO:0000313" key="5">
    <source>
        <dbReference type="Ensembl" id="ENSGMOP00000059071.1"/>
    </source>
</evidence>
<evidence type="ECO:0000256" key="1">
    <source>
        <dbReference type="ARBA" id="ARBA00023054"/>
    </source>
</evidence>
<dbReference type="OMA" id="PFCFRNP"/>
<accession>A0A8C5CB51</accession>
<dbReference type="InterPro" id="IPR051002">
    <property type="entry name" value="UBA_autophagy_assoc_protein"/>
</dbReference>
<dbReference type="Ensembl" id="ENSGMOT00000039068.1">
    <property type="protein sequence ID" value="ENSGMOP00000059071.1"/>
    <property type="gene ID" value="ENSGMOG00000003213.2"/>
</dbReference>
<dbReference type="RefSeq" id="XP_030195855.1">
    <property type="nucleotide sequence ID" value="XM_030339995.1"/>
</dbReference>
<protein>
    <recommendedName>
        <fullName evidence="4">SKICH domain-containing protein</fullName>
    </recommendedName>
</protein>
<dbReference type="RefSeq" id="XP_030195853.1">
    <property type="nucleotide sequence ID" value="XM_030339993.1"/>
</dbReference>